<sequence length="59" mass="6978">VMVGWLDCLEKFFFFFFSCVYFVLCFSFFLGVRKYISLFGIEGAMIFLLLFSSSNVSWQ</sequence>
<name>A0AAN6NE90_9PEZI</name>
<feature type="non-terminal residue" evidence="2">
    <location>
        <position position="1"/>
    </location>
</feature>
<feature type="transmembrane region" description="Helical" evidence="1">
    <location>
        <begin position="12"/>
        <end position="32"/>
    </location>
</feature>
<dbReference type="Proteomes" id="UP001303473">
    <property type="component" value="Unassembled WGS sequence"/>
</dbReference>
<accession>A0AAN6NE90</accession>
<keyword evidence="3" id="KW-1185">Reference proteome</keyword>
<evidence type="ECO:0000313" key="3">
    <source>
        <dbReference type="Proteomes" id="UP001303473"/>
    </source>
</evidence>
<dbReference type="EMBL" id="MU853763">
    <property type="protein sequence ID" value="KAK3943860.1"/>
    <property type="molecule type" value="Genomic_DNA"/>
</dbReference>
<evidence type="ECO:0000313" key="2">
    <source>
        <dbReference type="EMBL" id="KAK3943860.1"/>
    </source>
</evidence>
<comment type="caution">
    <text evidence="2">The sequence shown here is derived from an EMBL/GenBank/DDBJ whole genome shotgun (WGS) entry which is preliminary data.</text>
</comment>
<keyword evidence="1" id="KW-0812">Transmembrane</keyword>
<gene>
    <name evidence="2" type="ORF">QBC46DRAFT_376450</name>
</gene>
<reference evidence="3" key="1">
    <citation type="journal article" date="2023" name="Mol. Phylogenet. Evol.">
        <title>Genome-scale phylogeny and comparative genomics of the fungal order Sordariales.</title>
        <authorList>
            <person name="Hensen N."/>
            <person name="Bonometti L."/>
            <person name="Westerberg I."/>
            <person name="Brannstrom I.O."/>
            <person name="Guillou S."/>
            <person name="Cros-Aarteil S."/>
            <person name="Calhoun S."/>
            <person name="Haridas S."/>
            <person name="Kuo A."/>
            <person name="Mondo S."/>
            <person name="Pangilinan J."/>
            <person name="Riley R."/>
            <person name="LaButti K."/>
            <person name="Andreopoulos B."/>
            <person name="Lipzen A."/>
            <person name="Chen C."/>
            <person name="Yan M."/>
            <person name="Daum C."/>
            <person name="Ng V."/>
            <person name="Clum A."/>
            <person name="Steindorff A."/>
            <person name="Ohm R.A."/>
            <person name="Martin F."/>
            <person name="Silar P."/>
            <person name="Natvig D.O."/>
            <person name="Lalanne C."/>
            <person name="Gautier V."/>
            <person name="Ament-Velasquez S.L."/>
            <person name="Kruys A."/>
            <person name="Hutchinson M.I."/>
            <person name="Powell A.J."/>
            <person name="Barry K."/>
            <person name="Miller A.N."/>
            <person name="Grigoriev I.V."/>
            <person name="Debuchy R."/>
            <person name="Gladieux P."/>
            <person name="Hiltunen Thoren M."/>
            <person name="Johannesson H."/>
        </authorList>
    </citation>
    <scope>NUCLEOTIDE SEQUENCE [LARGE SCALE GENOMIC DNA]</scope>
    <source>
        <strain evidence="3">CBS 340.73</strain>
    </source>
</reference>
<dbReference type="AlphaFoldDB" id="A0AAN6NE90"/>
<feature type="transmembrane region" description="Helical" evidence="1">
    <location>
        <begin position="39"/>
        <end position="58"/>
    </location>
</feature>
<evidence type="ECO:0000256" key="1">
    <source>
        <dbReference type="SAM" id="Phobius"/>
    </source>
</evidence>
<keyword evidence="1" id="KW-1133">Transmembrane helix</keyword>
<protein>
    <submittedName>
        <fullName evidence="2">Uncharacterized protein</fullName>
    </submittedName>
</protein>
<organism evidence="2 3">
    <name type="scientific">Diplogelasinospora grovesii</name>
    <dbReference type="NCBI Taxonomy" id="303347"/>
    <lineage>
        <taxon>Eukaryota</taxon>
        <taxon>Fungi</taxon>
        <taxon>Dikarya</taxon>
        <taxon>Ascomycota</taxon>
        <taxon>Pezizomycotina</taxon>
        <taxon>Sordariomycetes</taxon>
        <taxon>Sordariomycetidae</taxon>
        <taxon>Sordariales</taxon>
        <taxon>Diplogelasinosporaceae</taxon>
        <taxon>Diplogelasinospora</taxon>
    </lineage>
</organism>
<proteinExistence type="predicted"/>
<keyword evidence="1" id="KW-0472">Membrane</keyword>